<keyword evidence="3" id="KW-0326">Glycosidase</keyword>
<evidence type="ECO:0000259" key="4">
    <source>
        <dbReference type="Pfam" id="PF00128"/>
    </source>
</evidence>
<dbReference type="InterPro" id="IPR017853">
    <property type="entry name" value="GH"/>
</dbReference>
<name>A0A6C1EBJ4_SACPS</name>
<dbReference type="PANTHER" id="PTHR10357">
    <property type="entry name" value="ALPHA-AMYLASE FAMILY MEMBER"/>
    <property type="match status" value="1"/>
</dbReference>
<dbReference type="EMBL" id="CP049007">
    <property type="protein sequence ID" value="QID86243.1"/>
    <property type="molecule type" value="Genomic_DNA"/>
</dbReference>
<dbReference type="SUPFAM" id="SSF51445">
    <property type="entry name" value="(Trans)glycosidases"/>
    <property type="match status" value="1"/>
</dbReference>
<evidence type="ECO:0000313" key="5">
    <source>
        <dbReference type="EMBL" id="QID86243.1"/>
    </source>
</evidence>
<evidence type="ECO:0000313" key="6">
    <source>
        <dbReference type="Proteomes" id="UP000501346"/>
    </source>
</evidence>
<dbReference type="OrthoDB" id="1740265at2759"/>
<protein>
    <submittedName>
        <fullName evidence="5">Oligo-1,6-glucosidase ima2</fullName>
    </submittedName>
</protein>
<dbReference type="Gene3D" id="3.20.20.80">
    <property type="entry name" value="Glycosidases"/>
    <property type="match status" value="2"/>
</dbReference>
<dbReference type="Pfam" id="PF00128">
    <property type="entry name" value="Alpha-amylase"/>
    <property type="match status" value="1"/>
</dbReference>
<dbReference type="Proteomes" id="UP000501346">
    <property type="component" value="Chromosome SeX-ScX"/>
</dbReference>
<gene>
    <name evidence="5" type="primary">IMA2_8</name>
    <name evidence="5" type="ORF">GRS66_008860</name>
</gene>
<evidence type="ECO:0000256" key="3">
    <source>
        <dbReference type="ARBA" id="ARBA00023295"/>
    </source>
</evidence>
<proteinExistence type="inferred from homology"/>
<keyword evidence="2" id="KW-0378">Hydrolase</keyword>
<dbReference type="GO" id="GO:0004575">
    <property type="term" value="F:sucrose alpha-glucosidase activity"/>
    <property type="evidence" value="ECO:0007669"/>
    <property type="project" value="TreeGrafter"/>
</dbReference>
<dbReference type="InterPro" id="IPR006047">
    <property type="entry name" value="GH13_cat_dom"/>
</dbReference>
<dbReference type="PANTHER" id="PTHR10357:SF179">
    <property type="entry name" value="NEUTRAL AND BASIC AMINO ACID TRANSPORT PROTEIN RBAT"/>
    <property type="match status" value="1"/>
</dbReference>
<comment type="similarity">
    <text evidence="1">Belongs to the glycosyl hydrolase 13 family.</text>
</comment>
<dbReference type="GO" id="GO:0033934">
    <property type="term" value="F:glucan 1,4-alpha-maltotriohydrolase activity"/>
    <property type="evidence" value="ECO:0007669"/>
    <property type="project" value="TreeGrafter"/>
</dbReference>
<evidence type="ECO:0000256" key="2">
    <source>
        <dbReference type="ARBA" id="ARBA00022801"/>
    </source>
</evidence>
<feature type="domain" description="Glycosyl hydrolase family 13 catalytic" evidence="4">
    <location>
        <begin position="17"/>
        <end position="180"/>
    </location>
</feature>
<keyword evidence="6" id="KW-1185">Reference proteome</keyword>
<accession>A0A6C1EBJ4</accession>
<dbReference type="GO" id="GO:0004556">
    <property type="term" value="F:alpha-amylase activity"/>
    <property type="evidence" value="ECO:0007669"/>
    <property type="project" value="TreeGrafter"/>
</dbReference>
<evidence type="ECO:0000256" key="1">
    <source>
        <dbReference type="ARBA" id="ARBA00008061"/>
    </source>
</evidence>
<dbReference type="AlphaFoldDB" id="A0A6C1EBJ4"/>
<dbReference type="GO" id="GO:0005987">
    <property type="term" value="P:sucrose catabolic process"/>
    <property type="evidence" value="ECO:0007669"/>
    <property type="project" value="TreeGrafter"/>
</dbReference>
<organism evidence="5 6">
    <name type="scientific">Saccharomyces pastorianus</name>
    <name type="common">Lager yeast</name>
    <name type="synonym">Saccharomyces cerevisiae x Saccharomyces eubayanus</name>
    <dbReference type="NCBI Taxonomy" id="27292"/>
    <lineage>
        <taxon>Eukaryota</taxon>
        <taxon>Fungi</taxon>
        <taxon>Dikarya</taxon>
        <taxon>Ascomycota</taxon>
        <taxon>Saccharomycotina</taxon>
        <taxon>Saccharomycetes</taxon>
        <taxon>Saccharomycetales</taxon>
        <taxon>Saccharomycetaceae</taxon>
        <taxon>Saccharomyces</taxon>
    </lineage>
</organism>
<dbReference type="GO" id="GO:0000025">
    <property type="term" value="P:maltose catabolic process"/>
    <property type="evidence" value="ECO:0007669"/>
    <property type="project" value="TreeGrafter"/>
</dbReference>
<sequence>MTVGEMQHATDETKRLYTRLKVALAELFRYVNGTDCWSTIYLENHDQPRSITRFGDDSPKNRVISGKLLSVLLVSLSGTLYVYQGQELGEINFKNWPIEKYEDVESMEKLEGDEEVLKQLPLFPETMLEHLCNGLVRSQMLLNESFREGINAEDESKDPNSVLNFWKEALRFRKAHKDITKYDNKTLFAALNFSSDSIDFTIPNNSSSFVGIRKLPKK</sequence>
<reference evidence="5 6" key="1">
    <citation type="journal article" date="2019" name="BMC Genomics">
        <title>Chromosome level assembly and comparative genome analysis confirm lager-brewing yeasts originated from a single hybridization.</title>
        <authorList>
            <person name="Salazar A.N."/>
            <person name="Gorter de Vries A.R."/>
            <person name="van den Broek M."/>
            <person name="Brouwers N."/>
            <person name="de la Torre Cortes P."/>
            <person name="Kuijpers N.G.A."/>
            <person name="Daran J.G."/>
            <person name="Abeel T."/>
        </authorList>
    </citation>
    <scope>NUCLEOTIDE SEQUENCE [LARGE SCALE GENOMIC DNA]</scope>
    <source>
        <strain evidence="5 6">CBS 1483</strain>
    </source>
</reference>
<dbReference type="GO" id="GO:0004574">
    <property type="term" value="F:oligo-1,6-glucosidase activity"/>
    <property type="evidence" value="ECO:0007669"/>
    <property type="project" value="TreeGrafter"/>
</dbReference>